<feature type="domain" description="TauD/TfdA-like" evidence="6">
    <location>
        <begin position="2"/>
        <end position="267"/>
    </location>
</feature>
<dbReference type="InterPro" id="IPR051323">
    <property type="entry name" value="AtsK-like"/>
</dbReference>
<evidence type="ECO:0000259" key="6">
    <source>
        <dbReference type="Pfam" id="PF02668"/>
    </source>
</evidence>
<evidence type="ECO:0000313" key="8">
    <source>
        <dbReference type="Proteomes" id="UP000295525"/>
    </source>
</evidence>
<dbReference type="SUPFAM" id="SSF51197">
    <property type="entry name" value="Clavaminate synthase-like"/>
    <property type="match status" value="1"/>
</dbReference>
<evidence type="ECO:0000256" key="5">
    <source>
        <dbReference type="ARBA" id="ARBA00023004"/>
    </source>
</evidence>
<evidence type="ECO:0000256" key="1">
    <source>
        <dbReference type="ARBA" id="ARBA00005896"/>
    </source>
</evidence>
<accession>A0A4R3M6F6</accession>
<comment type="similarity">
    <text evidence="1">Belongs to the TfdA dioxygenase family.</text>
</comment>
<evidence type="ECO:0000256" key="2">
    <source>
        <dbReference type="ARBA" id="ARBA00022723"/>
    </source>
</evidence>
<dbReference type="InterPro" id="IPR003819">
    <property type="entry name" value="TauD/TfdA-like"/>
</dbReference>
<evidence type="ECO:0000313" key="7">
    <source>
        <dbReference type="EMBL" id="TCT08991.1"/>
    </source>
</evidence>
<dbReference type="AlphaFoldDB" id="A0A4R3M6F6"/>
<reference evidence="7 8" key="1">
    <citation type="submission" date="2019-03" db="EMBL/GenBank/DDBJ databases">
        <title>Genomic Encyclopedia of Type Strains, Phase IV (KMG-IV): sequencing the most valuable type-strain genomes for metagenomic binning, comparative biology and taxonomic classification.</title>
        <authorList>
            <person name="Goeker M."/>
        </authorList>
    </citation>
    <scope>NUCLEOTIDE SEQUENCE [LARGE SCALE GENOMIC DNA]</scope>
    <source>
        <strain evidence="7 8">DSM 24591</strain>
    </source>
</reference>
<dbReference type="PANTHER" id="PTHR30468:SF1">
    <property type="entry name" value="ALPHA-KETOGLUTARATE-DEPENDENT SULFONATE DIOXYGENASE"/>
    <property type="match status" value="1"/>
</dbReference>
<dbReference type="RefSeq" id="WP_132581105.1">
    <property type="nucleotide sequence ID" value="NZ_SMAJ01000004.1"/>
</dbReference>
<protein>
    <submittedName>
        <fullName evidence="7">Taurine dioxygenase</fullName>
    </submittedName>
</protein>
<keyword evidence="2" id="KW-0479">Metal-binding</keyword>
<dbReference type="Gene3D" id="3.60.130.10">
    <property type="entry name" value="Clavaminate synthase-like"/>
    <property type="match status" value="1"/>
</dbReference>
<dbReference type="InterPro" id="IPR042098">
    <property type="entry name" value="TauD-like_sf"/>
</dbReference>
<keyword evidence="5" id="KW-0408">Iron</keyword>
<comment type="caution">
    <text evidence="7">The sequence shown here is derived from an EMBL/GenBank/DDBJ whole genome shotgun (WGS) entry which is preliminary data.</text>
</comment>
<keyword evidence="8" id="KW-1185">Reference proteome</keyword>
<dbReference type="EMBL" id="SMAJ01000004">
    <property type="protein sequence ID" value="TCT08991.1"/>
    <property type="molecule type" value="Genomic_DNA"/>
</dbReference>
<organism evidence="7 8">
    <name type="scientific">Paralcaligenes ureilyticus</name>
    <dbReference type="NCBI Taxonomy" id="627131"/>
    <lineage>
        <taxon>Bacteria</taxon>
        <taxon>Pseudomonadati</taxon>
        <taxon>Pseudomonadota</taxon>
        <taxon>Betaproteobacteria</taxon>
        <taxon>Burkholderiales</taxon>
        <taxon>Alcaligenaceae</taxon>
        <taxon>Paralcaligenes</taxon>
    </lineage>
</organism>
<dbReference type="PANTHER" id="PTHR30468">
    <property type="entry name" value="ALPHA-KETOGLUTARATE-DEPENDENT SULFONATE DIOXYGENASE"/>
    <property type="match status" value="1"/>
</dbReference>
<sequence length="274" mass="31128">MEIRPLTGTIGAELFGVDIAGGCTDSAIADIRGALLKYHVIFLRDQKIAPEQQIKFAEQFGPISKTPVYQTLNDYPQIMPVVKEPNEKDIIGDTWHTDETYQRTPPLGSILYAREVPKVGGDTLWSNLYLAYDGLSDGLKEQLGSLKAIHSNDFLSKNAKARNATRSTKLQEDVGRIDSIHPVVRTHEESGKKCLFVNRPFTYAFAGMSREESLPLLEYLYKESIKPENTCRFRWKEGSLAFWDNRCTMHYAINDYPGQRREMHRITIQGTEPI</sequence>
<name>A0A4R3M6F6_9BURK</name>
<keyword evidence="4" id="KW-0560">Oxidoreductase</keyword>
<proteinExistence type="inferred from homology"/>
<dbReference type="Pfam" id="PF02668">
    <property type="entry name" value="TauD"/>
    <property type="match status" value="1"/>
</dbReference>
<dbReference type="Proteomes" id="UP000295525">
    <property type="component" value="Unassembled WGS sequence"/>
</dbReference>
<evidence type="ECO:0000256" key="4">
    <source>
        <dbReference type="ARBA" id="ARBA00023002"/>
    </source>
</evidence>
<evidence type="ECO:0000256" key="3">
    <source>
        <dbReference type="ARBA" id="ARBA00022964"/>
    </source>
</evidence>
<dbReference type="GO" id="GO:0046872">
    <property type="term" value="F:metal ion binding"/>
    <property type="evidence" value="ECO:0007669"/>
    <property type="project" value="UniProtKB-KW"/>
</dbReference>
<gene>
    <name evidence="7" type="ORF">EDC26_104151</name>
</gene>
<dbReference type="GO" id="GO:0016706">
    <property type="term" value="F:2-oxoglutarate-dependent dioxygenase activity"/>
    <property type="evidence" value="ECO:0007669"/>
    <property type="project" value="TreeGrafter"/>
</dbReference>
<keyword evidence="3 7" id="KW-0223">Dioxygenase</keyword>
<dbReference type="GO" id="GO:0005737">
    <property type="term" value="C:cytoplasm"/>
    <property type="evidence" value="ECO:0007669"/>
    <property type="project" value="TreeGrafter"/>
</dbReference>
<dbReference type="OrthoDB" id="8893262at2"/>